<name>B3PI24_CELJU</name>
<dbReference type="KEGG" id="cja:CJA_0363"/>
<reference evidence="2 3" key="1">
    <citation type="journal article" date="2008" name="J. Bacteriol.">
        <title>Insights into plant cell wall degradation from the genome sequence of the soil bacterium Cellvibrio japonicus.</title>
        <authorList>
            <person name="Deboy R.T."/>
            <person name="Mongodin E.F."/>
            <person name="Fouts D.E."/>
            <person name="Tailford L.E."/>
            <person name="Khouri H."/>
            <person name="Emerson J.B."/>
            <person name="Mohamoud Y."/>
            <person name="Watkins K."/>
            <person name="Henrissat B."/>
            <person name="Gilbert H.J."/>
            <person name="Nelson K.E."/>
        </authorList>
    </citation>
    <scope>NUCLEOTIDE SEQUENCE [LARGE SCALE GENOMIC DNA]</scope>
    <source>
        <strain evidence="2 3">Ueda107</strain>
    </source>
</reference>
<feature type="region of interest" description="Disordered" evidence="1">
    <location>
        <begin position="98"/>
        <end position="119"/>
    </location>
</feature>
<accession>B3PI24</accession>
<organism evidence="2 3">
    <name type="scientific">Cellvibrio japonicus (strain Ueda107)</name>
    <name type="common">Pseudomonas fluorescens subsp. cellulosa</name>
    <dbReference type="NCBI Taxonomy" id="498211"/>
    <lineage>
        <taxon>Bacteria</taxon>
        <taxon>Pseudomonadati</taxon>
        <taxon>Pseudomonadota</taxon>
        <taxon>Gammaproteobacteria</taxon>
        <taxon>Cellvibrionales</taxon>
        <taxon>Cellvibrionaceae</taxon>
        <taxon>Cellvibrio</taxon>
    </lineage>
</organism>
<protein>
    <submittedName>
        <fullName evidence="2">Uncharacterized protein</fullName>
    </submittedName>
</protein>
<dbReference type="Proteomes" id="UP000001036">
    <property type="component" value="Chromosome"/>
</dbReference>
<dbReference type="EMBL" id="CP000934">
    <property type="protein sequence ID" value="ACE85803.1"/>
    <property type="molecule type" value="Genomic_DNA"/>
</dbReference>
<dbReference type="AlphaFoldDB" id="B3PI24"/>
<dbReference type="eggNOG" id="ENOG502ZEXD">
    <property type="taxonomic scope" value="Bacteria"/>
</dbReference>
<proteinExistence type="predicted"/>
<dbReference type="OrthoDB" id="6196953at2"/>
<dbReference type="HOGENOM" id="CLU_166622_0_0_6"/>
<sequence length="119" mass="13684">MQYTRPMIDLVYEVRRRVDADMKPSVKLANPDLLKELATYYQATKDTITKTLIKELLTMAGDEWAALLFPKPEQAEYTAPDTPRQIVKVYRGQTMLIDAPSQPQEHKPGRMYRGQPVSD</sequence>
<evidence type="ECO:0000313" key="2">
    <source>
        <dbReference type="EMBL" id="ACE85803.1"/>
    </source>
</evidence>
<dbReference type="RefSeq" id="WP_012486045.1">
    <property type="nucleotide sequence ID" value="NC_010995.1"/>
</dbReference>
<keyword evidence="3" id="KW-1185">Reference proteome</keyword>
<gene>
    <name evidence="2" type="ordered locus">CJA_0363</name>
</gene>
<evidence type="ECO:0000313" key="3">
    <source>
        <dbReference type="Proteomes" id="UP000001036"/>
    </source>
</evidence>
<evidence type="ECO:0000256" key="1">
    <source>
        <dbReference type="SAM" id="MobiDB-lite"/>
    </source>
</evidence>